<protein>
    <submittedName>
        <fullName evidence="1">Uncharacterized protein</fullName>
    </submittedName>
</protein>
<gene>
    <name evidence="1" type="ORF">NC653_039512</name>
</gene>
<comment type="caution">
    <text evidence="1">The sequence shown here is derived from an EMBL/GenBank/DDBJ whole genome shotgun (WGS) entry which is preliminary data.</text>
</comment>
<organism evidence="1 2">
    <name type="scientific">Populus alba x Populus x berolinensis</name>
    <dbReference type="NCBI Taxonomy" id="444605"/>
    <lineage>
        <taxon>Eukaryota</taxon>
        <taxon>Viridiplantae</taxon>
        <taxon>Streptophyta</taxon>
        <taxon>Embryophyta</taxon>
        <taxon>Tracheophyta</taxon>
        <taxon>Spermatophyta</taxon>
        <taxon>Magnoliopsida</taxon>
        <taxon>eudicotyledons</taxon>
        <taxon>Gunneridae</taxon>
        <taxon>Pentapetalae</taxon>
        <taxon>rosids</taxon>
        <taxon>fabids</taxon>
        <taxon>Malpighiales</taxon>
        <taxon>Salicaceae</taxon>
        <taxon>Saliceae</taxon>
        <taxon>Populus</taxon>
    </lineage>
</organism>
<proteinExistence type="predicted"/>
<dbReference type="Proteomes" id="UP001164929">
    <property type="component" value="Chromosome 18"/>
</dbReference>
<evidence type="ECO:0000313" key="2">
    <source>
        <dbReference type="Proteomes" id="UP001164929"/>
    </source>
</evidence>
<sequence>MGSDATDGILGGSKWRLAWLRRRSQLLTGCSWCRRLVLLVRRKRSVTYDRDGGNLSTIIGLSLLTVVGAGTRDWWAASIETIVMLLELKMTLLVHADDG</sequence>
<accession>A0AAD6LCY1</accession>
<keyword evidence="2" id="KW-1185">Reference proteome</keyword>
<dbReference type="EMBL" id="JAQIZT010000018">
    <property type="protein sequence ID" value="KAJ6957573.1"/>
    <property type="molecule type" value="Genomic_DNA"/>
</dbReference>
<reference evidence="1 2" key="1">
    <citation type="journal article" date="2023" name="Mol. Ecol. Resour.">
        <title>Chromosome-level genome assembly of a triploid poplar Populus alba 'Berolinensis'.</title>
        <authorList>
            <person name="Chen S."/>
            <person name="Yu Y."/>
            <person name="Wang X."/>
            <person name="Wang S."/>
            <person name="Zhang T."/>
            <person name="Zhou Y."/>
            <person name="He R."/>
            <person name="Meng N."/>
            <person name="Wang Y."/>
            <person name="Liu W."/>
            <person name="Liu Z."/>
            <person name="Liu J."/>
            <person name="Guo Q."/>
            <person name="Huang H."/>
            <person name="Sederoff R.R."/>
            <person name="Wang G."/>
            <person name="Qu G."/>
            <person name="Chen S."/>
        </authorList>
    </citation>
    <scope>NUCLEOTIDE SEQUENCE [LARGE SCALE GENOMIC DNA]</scope>
    <source>
        <strain evidence="1">SC-2020</strain>
    </source>
</reference>
<dbReference type="AlphaFoldDB" id="A0AAD6LCY1"/>
<evidence type="ECO:0000313" key="1">
    <source>
        <dbReference type="EMBL" id="KAJ6957573.1"/>
    </source>
</evidence>
<name>A0AAD6LCY1_9ROSI</name>